<sequence>MNKSVWEHVVPQEWVDYNGHMNDAAYSIAFSQALDAFIDQIGIDDACRTEYHYTIFTLETHVLYLAEVHRNENITINLSILERDAKRMHLFFEMTNEAGELVATSEQMTMGMDQKAGRPAPFPDKIAETISTFPHVDRDNWPKQAGRSIGLKKK</sequence>
<evidence type="ECO:0000313" key="2">
    <source>
        <dbReference type="Proteomes" id="UP000199163"/>
    </source>
</evidence>
<dbReference type="Proteomes" id="UP000199163">
    <property type="component" value="Unassembled WGS sequence"/>
</dbReference>
<dbReference type="PANTHER" id="PTHR31793">
    <property type="entry name" value="4-HYDROXYBENZOYL-COA THIOESTERASE FAMILY MEMBER"/>
    <property type="match status" value="1"/>
</dbReference>
<dbReference type="Pfam" id="PF13279">
    <property type="entry name" value="4HBT_2"/>
    <property type="match status" value="1"/>
</dbReference>
<reference evidence="1 2" key="1">
    <citation type="submission" date="2016-10" db="EMBL/GenBank/DDBJ databases">
        <authorList>
            <person name="de Groot N.N."/>
        </authorList>
    </citation>
    <scope>NUCLEOTIDE SEQUENCE [LARGE SCALE GENOMIC DNA]</scope>
    <source>
        <strain evidence="1 2">DSM 21632</strain>
    </source>
</reference>
<accession>A0A1G8ITR0</accession>
<dbReference type="CDD" id="cd00586">
    <property type="entry name" value="4HBT"/>
    <property type="match status" value="1"/>
</dbReference>
<gene>
    <name evidence="1" type="ORF">SAMN05192534_12620</name>
</gene>
<dbReference type="InterPro" id="IPR029069">
    <property type="entry name" value="HotDog_dom_sf"/>
</dbReference>
<dbReference type="STRING" id="568899.SAMN05192534_12620"/>
<protein>
    <submittedName>
        <fullName evidence="1">Acyl-CoA thioester hydrolase</fullName>
    </submittedName>
</protein>
<dbReference type="GO" id="GO:0047617">
    <property type="term" value="F:fatty acyl-CoA hydrolase activity"/>
    <property type="evidence" value="ECO:0007669"/>
    <property type="project" value="TreeGrafter"/>
</dbReference>
<proteinExistence type="predicted"/>
<dbReference type="Gene3D" id="3.10.129.10">
    <property type="entry name" value="Hotdog Thioesterase"/>
    <property type="match status" value="1"/>
</dbReference>
<organism evidence="1 2">
    <name type="scientific">Alteribacillus persepolensis</name>
    <dbReference type="NCBI Taxonomy" id="568899"/>
    <lineage>
        <taxon>Bacteria</taxon>
        <taxon>Bacillati</taxon>
        <taxon>Bacillota</taxon>
        <taxon>Bacilli</taxon>
        <taxon>Bacillales</taxon>
        <taxon>Bacillaceae</taxon>
        <taxon>Alteribacillus</taxon>
    </lineage>
</organism>
<dbReference type="OrthoDB" id="6117985at2"/>
<keyword evidence="1" id="KW-0378">Hydrolase</keyword>
<evidence type="ECO:0000313" key="1">
    <source>
        <dbReference type="EMBL" id="SDI22435.1"/>
    </source>
</evidence>
<dbReference type="EMBL" id="FNDK01000026">
    <property type="protein sequence ID" value="SDI22435.1"/>
    <property type="molecule type" value="Genomic_DNA"/>
</dbReference>
<keyword evidence="2" id="KW-1185">Reference proteome</keyword>
<dbReference type="RefSeq" id="WP_091275977.1">
    <property type="nucleotide sequence ID" value="NZ_FNDK01000026.1"/>
</dbReference>
<dbReference type="InterPro" id="IPR050563">
    <property type="entry name" value="4-hydroxybenzoyl-CoA_TE"/>
</dbReference>
<dbReference type="AlphaFoldDB" id="A0A1G8ITR0"/>
<dbReference type="PANTHER" id="PTHR31793:SF2">
    <property type="entry name" value="BLR1345 PROTEIN"/>
    <property type="match status" value="1"/>
</dbReference>
<dbReference type="SUPFAM" id="SSF54637">
    <property type="entry name" value="Thioesterase/thiol ester dehydrase-isomerase"/>
    <property type="match status" value="1"/>
</dbReference>
<name>A0A1G8ITR0_9BACI</name>